<dbReference type="Pfam" id="PF18998">
    <property type="entry name" value="Flg_new_2"/>
    <property type="match status" value="2"/>
</dbReference>
<dbReference type="SUPFAM" id="SSF55486">
    <property type="entry name" value="Metalloproteases ('zincins'), catalytic domain"/>
    <property type="match status" value="1"/>
</dbReference>
<dbReference type="Gene3D" id="3.40.390.10">
    <property type="entry name" value="Collagenase (Catalytic Domain)"/>
    <property type="match status" value="1"/>
</dbReference>
<dbReference type="GO" id="GO:0004222">
    <property type="term" value="F:metalloendopeptidase activity"/>
    <property type="evidence" value="ECO:0007669"/>
    <property type="project" value="InterPro"/>
</dbReference>
<dbReference type="InterPro" id="IPR001590">
    <property type="entry name" value="Peptidase_M12B"/>
</dbReference>
<dbReference type="InterPro" id="IPR044060">
    <property type="entry name" value="Bacterial_rp_domain"/>
</dbReference>
<dbReference type="EMBL" id="FUKJ01000285">
    <property type="protein sequence ID" value="SJM93719.1"/>
    <property type="molecule type" value="Genomic_DNA"/>
</dbReference>
<reference evidence="4" key="1">
    <citation type="submission" date="2017-02" db="EMBL/GenBank/DDBJ databases">
        <authorList>
            <person name="Daims H."/>
        </authorList>
    </citation>
    <scope>NUCLEOTIDE SEQUENCE [LARGE SCALE GENOMIC DNA]</scope>
</reference>
<sequence length="615" mass="64175">MKYKPTGNAIGKCLLKSAIALLCMASATSGIVLAASTTNTLPQLTTTMQTVDASALLKRVSIGNKMTINNVELDGEEANFSLNLQRFEVFKTNAVITVHDAKGEQHIKPALSAYYRGSIEGKPESVAVLSADPSGAMRGIVQLKDKFWVLTGGQATGLSASGLSSVEIQQSGLSDNAEAFRCDVDKLPKTLQSSPARLKSNLPVKALQAGQYYQVPVAIETDAEFYSLFNSTDAATAYIGNLFAYASTIYKQEASAELLVGSISLWTNGTSSDPWNHTDTLQGLKDFQDYWKTNKSNEPRAIAHFLSGRDLGGGIAYLGALCDNSWSYGYSANLRGNFSLPNPKPVWDIKVVAHEIGHNFDSGHTHDYQNIGGDSHAVDACYNSNGATGVLPGINSLSGGTAGTGAGTIMSYCHQNSPGMANISLTFGKNHLFGIKAYRVSDVISSYVAQEAANNPSCITTPGTETFALNVNTTGNGSVISNPSGIDCGNDCSESYAKNTQITLTATPGSDSNFSGWGGGACTGIGSCIVTMDAAKSVTASFTLNPVVGTPLTITKAGDGTGKVTSAPTGIDCGSTCEAGYTANASVKLTATPDADSTFVGWTGDCKSTALTAFS</sequence>
<proteinExistence type="predicted"/>
<dbReference type="PROSITE" id="PS50215">
    <property type="entry name" value="ADAM_MEPRO"/>
    <property type="match status" value="1"/>
</dbReference>
<feature type="domain" description="Peptidase M12B" evidence="2">
    <location>
        <begin position="213"/>
        <end position="413"/>
    </location>
</feature>
<protein>
    <recommendedName>
        <fullName evidence="2">Peptidase M12B domain-containing protein</fullName>
    </recommendedName>
</protein>
<dbReference type="InterPro" id="IPR024079">
    <property type="entry name" value="MetalloPept_cat_dom_sf"/>
</dbReference>
<gene>
    <name evidence="3" type="ORF">CRENPOLYSF2_3550002</name>
</gene>
<dbReference type="PANTHER" id="PTHR11905">
    <property type="entry name" value="ADAM A DISINTEGRIN AND METALLOPROTEASE DOMAIN"/>
    <property type="match status" value="1"/>
</dbReference>
<dbReference type="PANTHER" id="PTHR11905:SF159">
    <property type="entry name" value="ADAM METALLOPROTEASE"/>
    <property type="match status" value="1"/>
</dbReference>
<dbReference type="RefSeq" id="WP_087147491.1">
    <property type="nucleotide sequence ID" value="NZ_FUKJ01000285.1"/>
</dbReference>
<keyword evidence="4" id="KW-1185">Reference proteome</keyword>
<feature type="signal peptide" evidence="1">
    <location>
        <begin position="1"/>
        <end position="34"/>
    </location>
</feature>
<evidence type="ECO:0000256" key="1">
    <source>
        <dbReference type="SAM" id="SignalP"/>
    </source>
</evidence>
<dbReference type="AlphaFoldDB" id="A0A1R4HBY4"/>
<feature type="chain" id="PRO_5012955416" description="Peptidase M12B domain-containing protein" evidence="1">
    <location>
        <begin position="35"/>
        <end position="615"/>
    </location>
</feature>
<dbReference type="GO" id="GO:0006508">
    <property type="term" value="P:proteolysis"/>
    <property type="evidence" value="ECO:0007669"/>
    <property type="project" value="InterPro"/>
</dbReference>
<evidence type="ECO:0000313" key="4">
    <source>
        <dbReference type="Proteomes" id="UP000195442"/>
    </source>
</evidence>
<name>A0A1R4HBY4_9GAMM</name>
<dbReference type="Pfam" id="PF13688">
    <property type="entry name" value="Reprolysin_5"/>
    <property type="match status" value="1"/>
</dbReference>
<keyword evidence="1" id="KW-0732">Signal</keyword>
<evidence type="ECO:0000313" key="3">
    <source>
        <dbReference type="EMBL" id="SJM93719.1"/>
    </source>
</evidence>
<organism evidence="3 4">
    <name type="scientific">Crenothrix polyspora</name>
    <dbReference type="NCBI Taxonomy" id="360316"/>
    <lineage>
        <taxon>Bacteria</taxon>
        <taxon>Pseudomonadati</taxon>
        <taxon>Pseudomonadota</taxon>
        <taxon>Gammaproteobacteria</taxon>
        <taxon>Methylococcales</taxon>
        <taxon>Crenotrichaceae</taxon>
        <taxon>Crenothrix</taxon>
    </lineage>
</organism>
<dbReference type="Proteomes" id="UP000195442">
    <property type="component" value="Unassembled WGS sequence"/>
</dbReference>
<dbReference type="OrthoDB" id="9792152at2"/>
<evidence type="ECO:0000259" key="2">
    <source>
        <dbReference type="PROSITE" id="PS50215"/>
    </source>
</evidence>
<accession>A0A1R4HBY4</accession>